<evidence type="ECO:0000313" key="2">
    <source>
        <dbReference type="Proteomes" id="UP000055024"/>
    </source>
</evidence>
<protein>
    <submittedName>
        <fullName evidence="1">Uncharacterized protein</fullName>
    </submittedName>
</protein>
<reference evidence="1 2" key="1">
    <citation type="submission" date="2015-01" db="EMBL/GenBank/DDBJ databases">
        <title>Evolution of Trichinella species and genotypes.</title>
        <authorList>
            <person name="Korhonen P.K."/>
            <person name="Edoardo P."/>
            <person name="Giuseppe L.R."/>
            <person name="Gasser R.B."/>
        </authorList>
    </citation>
    <scope>NUCLEOTIDE SEQUENCE [LARGE SCALE GENOMIC DNA]</scope>
    <source>
        <strain evidence="1">ISS1029</strain>
    </source>
</reference>
<sequence length="99" mass="11169">MTDFVDGQVAASVIHCSPTWDVTVFTAGDFVKEDEQRVITVIYNRKQLSNGTAEEDGDEGEENFPVTPLSKIAESGRCWDLALFHECKERNDVAERFQK</sequence>
<organism evidence="1 2">
    <name type="scientific">Trichinella zimbabwensis</name>
    <dbReference type="NCBI Taxonomy" id="268475"/>
    <lineage>
        <taxon>Eukaryota</taxon>
        <taxon>Metazoa</taxon>
        <taxon>Ecdysozoa</taxon>
        <taxon>Nematoda</taxon>
        <taxon>Enoplea</taxon>
        <taxon>Dorylaimia</taxon>
        <taxon>Trichinellida</taxon>
        <taxon>Trichinellidae</taxon>
        <taxon>Trichinella</taxon>
    </lineage>
</organism>
<keyword evidence="2" id="KW-1185">Reference proteome</keyword>
<dbReference type="EMBL" id="JYDP01000010">
    <property type="protein sequence ID" value="KRZ16718.1"/>
    <property type="molecule type" value="Genomic_DNA"/>
</dbReference>
<dbReference type="OrthoDB" id="10460236at2759"/>
<proteinExistence type="predicted"/>
<accession>A0A0V1I1C8</accession>
<name>A0A0V1I1C8_9BILA</name>
<comment type="caution">
    <text evidence="1">The sequence shown here is derived from an EMBL/GenBank/DDBJ whole genome shotgun (WGS) entry which is preliminary data.</text>
</comment>
<evidence type="ECO:0000313" key="1">
    <source>
        <dbReference type="EMBL" id="KRZ16718.1"/>
    </source>
</evidence>
<dbReference type="AlphaFoldDB" id="A0A0V1I1C8"/>
<gene>
    <name evidence="1" type="ORF">T11_17577</name>
</gene>
<dbReference type="Proteomes" id="UP000055024">
    <property type="component" value="Unassembled WGS sequence"/>
</dbReference>